<gene>
    <name evidence="8" type="ORF">MGAL_10B056501</name>
</gene>
<name>A0A8B6C8N8_MYTGA</name>
<dbReference type="InterPro" id="IPR003609">
    <property type="entry name" value="Pan_app"/>
</dbReference>
<dbReference type="PANTHER" id="PTHR24269:SF16">
    <property type="entry name" value="PROTEIN SLG1"/>
    <property type="match status" value="1"/>
</dbReference>
<dbReference type="Pfam" id="PF01822">
    <property type="entry name" value="WSC"/>
    <property type="match status" value="1"/>
</dbReference>
<organism evidence="8 9">
    <name type="scientific">Mytilus galloprovincialis</name>
    <name type="common">Mediterranean mussel</name>
    <dbReference type="NCBI Taxonomy" id="29158"/>
    <lineage>
        <taxon>Eukaryota</taxon>
        <taxon>Metazoa</taxon>
        <taxon>Spiralia</taxon>
        <taxon>Lophotrochozoa</taxon>
        <taxon>Mollusca</taxon>
        <taxon>Bivalvia</taxon>
        <taxon>Autobranchia</taxon>
        <taxon>Pteriomorphia</taxon>
        <taxon>Mytilida</taxon>
        <taxon>Mytiloidea</taxon>
        <taxon>Mytilidae</taxon>
        <taxon>Mytilinae</taxon>
        <taxon>Mytilus</taxon>
    </lineage>
</organism>
<evidence type="ECO:0000256" key="3">
    <source>
        <dbReference type="ARBA" id="ARBA00022729"/>
    </source>
</evidence>
<accession>A0A8B6C8N8</accession>
<feature type="domain" description="WSC" evidence="7">
    <location>
        <begin position="1"/>
        <end position="101"/>
    </location>
</feature>
<reference evidence="8" key="1">
    <citation type="submission" date="2018-11" db="EMBL/GenBank/DDBJ databases">
        <authorList>
            <person name="Alioto T."/>
            <person name="Alioto T."/>
        </authorList>
    </citation>
    <scope>NUCLEOTIDE SEQUENCE</scope>
</reference>
<keyword evidence="5" id="KW-0472">Membrane</keyword>
<dbReference type="Pfam" id="PF00024">
    <property type="entry name" value="PAN_1"/>
    <property type="match status" value="1"/>
</dbReference>
<evidence type="ECO:0000256" key="1">
    <source>
        <dbReference type="ARBA" id="ARBA00004167"/>
    </source>
</evidence>
<evidence type="ECO:0000259" key="7">
    <source>
        <dbReference type="PROSITE" id="PS51212"/>
    </source>
</evidence>
<keyword evidence="4" id="KW-1133">Transmembrane helix</keyword>
<dbReference type="GO" id="GO:0005886">
    <property type="term" value="C:plasma membrane"/>
    <property type="evidence" value="ECO:0007669"/>
    <property type="project" value="TreeGrafter"/>
</dbReference>
<dbReference type="SUPFAM" id="SSF57414">
    <property type="entry name" value="Hairpin loop containing domain-like"/>
    <property type="match status" value="1"/>
</dbReference>
<dbReference type="InterPro" id="IPR051836">
    <property type="entry name" value="Kremen_rcpt"/>
</dbReference>
<dbReference type="PANTHER" id="PTHR24269">
    <property type="entry name" value="KREMEN PROTEIN"/>
    <property type="match status" value="1"/>
</dbReference>
<evidence type="ECO:0000256" key="5">
    <source>
        <dbReference type="ARBA" id="ARBA00023136"/>
    </source>
</evidence>
<dbReference type="InterPro" id="IPR002889">
    <property type="entry name" value="WSC_carb-bd"/>
</dbReference>
<dbReference type="PROSITE" id="PS51212">
    <property type="entry name" value="WSC"/>
    <property type="match status" value="1"/>
</dbReference>
<dbReference type="EMBL" id="UYJE01001315">
    <property type="protein sequence ID" value="VDI01171.1"/>
    <property type="molecule type" value="Genomic_DNA"/>
</dbReference>
<keyword evidence="9" id="KW-1185">Reference proteome</keyword>
<evidence type="ECO:0000313" key="9">
    <source>
        <dbReference type="Proteomes" id="UP000596742"/>
    </source>
</evidence>
<evidence type="ECO:0000256" key="4">
    <source>
        <dbReference type="ARBA" id="ARBA00022989"/>
    </source>
</evidence>
<protein>
    <recommendedName>
        <fullName evidence="7">WSC domain-containing protein</fullName>
    </recommendedName>
</protein>
<evidence type="ECO:0000313" key="8">
    <source>
        <dbReference type="EMBL" id="VDI01171.1"/>
    </source>
</evidence>
<dbReference type="Proteomes" id="UP000596742">
    <property type="component" value="Unassembled WGS sequence"/>
</dbReference>
<keyword evidence="6" id="KW-0325">Glycoprotein</keyword>
<comment type="subcellular location">
    <subcellularLocation>
        <location evidence="1">Membrane</location>
        <topology evidence="1">Single-pass membrane protein</topology>
    </subcellularLocation>
</comment>
<feature type="non-terminal residue" evidence="8">
    <location>
        <position position="196"/>
    </location>
</feature>
<sequence length="196" mass="22088">PADYVGCFVDYINVKKFPYTYGGVFYTNLTIDFCLHGCADDGFKYAALMSNDRQWCLCGNETNLDLARTRPLCESQCNTPCIGNVSQSCGGRYKISIYRITPMIEENGEVKSVPTYQRYRTAFNYLAISSQPLKSEVIHSNGLIAKVECAKACGYTIDCRAFSFSYLTKLCRLFGKTMQRCDADTTDWFTSVLNLV</sequence>
<proteinExistence type="predicted"/>
<dbReference type="SMART" id="SM00321">
    <property type="entry name" value="WSC"/>
    <property type="match status" value="1"/>
</dbReference>
<dbReference type="AlphaFoldDB" id="A0A8B6C8N8"/>
<comment type="caution">
    <text evidence="8">The sequence shown here is derived from an EMBL/GenBank/DDBJ whole genome shotgun (WGS) entry which is preliminary data.</text>
</comment>
<keyword evidence="2" id="KW-0812">Transmembrane</keyword>
<evidence type="ECO:0000256" key="2">
    <source>
        <dbReference type="ARBA" id="ARBA00022692"/>
    </source>
</evidence>
<keyword evidence="3" id="KW-0732">Signal</keyword>
<evidence type="ECO:0000256" key="6">
    <source>
        <dbReference type="ARBA" id="ARBA00023180"/>
    </source>
</evidence>
<dbReference type="OrthoDB" id="2019572at2759"/>